<feature type="compositionally biased region" description="Acidic residues" evidence="1">
    <location>
        <begin position="894"/>
        <end position="909"/>
    </location>
</feature>
<gene>
    <name evidence="2" type="ORF">PSA21_182</name>
</gene>
<evidence type="ECO:0000313" key="3">
    <source>
        <dbReference type="Proteomes" id="UP000294134"/>
    </source>
</evidence>
<organism evidence="2 3">
    <name type="scientific">Pseudomonas phage Psa21</name>
    <dbReference type="NCBI Taxonomy" id="2530023"/>
    <lineage>
        <taxon>Viruses</taxon>
        <taxon>Duplodnaviria</taxon>
        <taxon>Heunggongvirae</taxon>
        <taxon>Uroviricota</taxon>
        <taxon>Caudoviricetes</taxon>
        <taxon>Chimalliviridae</taxon>
        <taxon>Tepukevirus</taxon>
        <taxon>Tepukevirus Psa21</taxon>
    </lineage>
</organism>
<dbReference type="Proteomes" id="UP000294134">
    <property type="component" value="Segment"/>
</dbReference>
<evidence type="ECO:0000313" key="2">
    <source>
        <dbReference type="EMBL" id="QBJ02708.1"/>
    </source>
</evidence>
<evidence type="ECO:0000256" key="1">
    <source>
        <dbReference type="SAM" id="MobiDB-lite"/>
    </source>
</evidence>
<protein>
    <submittedName>
        <fullName evidence="2">Virion structural protein</fullName>
    </submittedName>
</protein>
<feature type="region of interest" description="Disordered" evidence="1">
    <location>
        <begin position="815"/>
        <end position="909"/>
    </location>
</feature>
<feature type="compositionally biased region" description="Gly residues" evidence="1">
    <location>
        <begin position="815"/>
        <end position="850"/>
    </location>
</feature>
<accession>A0A481W4W4</accession>
<reference evidence="2 3" key="1">
    <citation type="submission" date="2019-02" db="EMBL/GenBank/DDBJ databases">
        <authorList>
            <person name="Frampton R.A."/>
            <person name="Wojtus J.K."/>
            <person name="Fineran P.C."/>
            <person name="Hendrickson H.L."/>
        </authorList>
    </citation>
    <scope>NUCLEOTIDE SEQUENCE [LARGE SCALE GENOMIC DNA]</scope>
</reference>
<dbReference type="EMBL" id="MK552327">
    <property type="protein sequence ID" value="QBJ02708.1"/>
    <property type="molecule type" value="Genomic_DNA"/>
</dbReference>
<feature type="compositionally biased region" description="Acidic residues" evidence="1">
    <location>
        <begin position="851"/>
        <end position="861"/>
    </location>
</feature>
<sequence length="909" mass="101055">MARKTGGNGKTYPMFEQTQEGIDPLTPIGGVINLLRKAVSEKGQSVNQPRVGINKQTMDRVSRQTSQDITDNDAIMQLNPDLELVETVMVGNILSPKDLGETELAWSVDPVLFDSEIARLLIDPVEEHFKRDYKINDRLDLVLREIMFRKGASIHIVLPENVLDHLVNGTRKVSMEAYSGFRKRMSQGEPLGFLGHPKDSNISLENWDVNNDGANKIAGDANLLVTDNFNILKSPVVGRRVREIRIADRLNRHRVSLEAEMEKETKNYNFTNADIEKLYQRNRNGTSEHAQVVTSPQFMDRKSVGHPLALLPPMEAVIPVFMQGRPHEHVGYFLLVDQNGYPVSKDSTRDFYGELQSSWKGGNNNDGNSEILRLTREAMGANGSKQDYEIDEVQKTYNSIIVNDLHNRLRNGEYDQELEIGLSEEIQRIMLFRSWESKCTQLVFIPAELCTYMAFNFNANGVGESLLARSKMIATMRSTLLMADTVGGMRNAVGRKKVNITLDPDDPDAEQTISNIQSGIMEQAHRGFPLAAPDPTQAMDHLIRSGFDFAINTNGADYAETKVEYDDYNTNQQAGNPDLQDRLRRMHISGMGVHPEKVDPMSSPDFATTATQNDLVFSRRVRAYQKAFTEYLQKFIRTYTHHSSILRQKMAKAIIKNRKMLSPEQKAQPIDDIIDDFISALEVSLPAPDNTQHERQAESYRAYSDLLDSTLEAYITPDLFPDEILGMSGVADKILNHVKAYFKRQWLTNNNVMPELGVLLEMDGDKPAFSLLDYMATAQSTMGRAFMEFIKHENDTKESFAKEFKALIEAGDAGGDFGGGGDDSGFGGDDAGGNGGDEFGGGDDLGGGDSFGDEPGSDTGDDMGLSEPTSNEPAPDEDSASDLTGLDNPVDSAAGDEEKDPDEDEEKPL</sequence>
<proteinExistence type="predicted"/>
<name>A0A481W4W4_9CAUD</name>
<keyword evidence="3" id="KW-1185">Reference proteome</keyword>